<reference evidence="1" key="1">
    <citation type="journal article" date="2013" name="J. Plant Res.">
        <title>Effect of fungi and light on seed germination of three Opuntia species from semiarid lands of central Mexico.</title>
        <authorList>
            <person name="Delgado-Sanchez P."/>
            <person name="Jimenez-Bremont J.F."/>
            <person name="Guerrero-Gonzalez Mde L."/>
            <person name="Flores J."/>
        </authorList>
    </citation>
    <scope>NUCLEOTIDE SEQUENCE</scope>
    <source>
        <tissue evidence="1">Cladode</tissue>
    </source>
</reference>
<name>A0A7C9A2S3_OPUST</name>
<organism evidence="1">
    <name type="scientific">Opuntia streptacantha</name>
    <name type="common">Prickly pear cactus</name>
    <name type="synonym">Opuntia cardona</name>
    <dbReference type="NCBI Taxonomy" id="393608"/>
    <lineage>
        <taxon>Eukaryota</taxon>
        <taxon>Viridiplantae</taxon>
        <taxon>Streptophyta</taxon>
        <taxon>Embryophyta</taxon>
        <taxon>Tracheophyta</taxon>
        <taxon>Spermatophyta</taxon>
        <taxon>Magnoliopsida</taxon>
        <taxon>eudicotyledons</taxon>
        <taxon>Gunneridae</taxon>
        <taxon>Pentapetalae</taxon>
        <taxon>Caryophyllales</taxon>
        <taxon>Cactineae</taxon>
        <taxon>Cactaceae</taxon>
        <taxon>Opuntioideae</taxon>
        <taxon>Opuntia</taxon>
    </lineage>
</organism>
<protein>
    <submittedName>
        <fullName evidence="1">Uncharacterized protein</fullName>
    </submittedName>
</protein>
<reference evidence="1" key="2">
    <citation type="submission" date="2020-07" db="EMBL/GenBank/DDBJ databases">
        <authorList>
            <person name="Vera ALvarez R."/>
            <person name="Arias-Moreno D.M."/>
            <person name="Jimenez-Jacinto V."/>
            <person name="Jimenez-Bremont J.F."/>
            <person name="Swaminathan K."/>
            <person name="Moose S.P."/>
            <person name="Guerrero-Gonzalez M.L."/>
            <person name="Marino-Ramirez L."/>
            <person name="Landsman D."/>
            <person name="Rodriguez-Kessler M."/>
            <person name="Delgado-Sanchez P."/>
        </authorList>
    </citation>
    <scope>NUCLEOTIDE SEQUENCE</scope>
    <source>
        <tissue evidence="1">Cladode</tissue>
    </source>
</reference>
<dbReference type="EMBL" id="GISG01197502">
    <property type="protein sequence ID" value="MBA4657634.1"/>
    <property type="molecule type" value="Transcribed_RNA"/>
</dbReference>
<dbReference type="AlphaFoldDB" id="A0A7C9A2S3"/>
<accession>A0A7C9A2S3</accession>
<proteinExistence type="predicted"/>
<sequence length="99" mass="11467">MNNYRNQGHKLAETKSVTRSLRLNLDLQQKHIYTGLNLFLGQLDKILKVVDQVIDISILKFFVQQNRSPFSMVCSDLLPHLTFPIHNCHNYIADPFLGE</sequence>
<evidence type="ECO:0000313" key="1">
    <source>
        <dbReference type="EMBL" id="MBA4657634.1"/>
    </source>
</evidence>